<dbReference type="Proteomes" id="UP001589702">
    <property type="component" value="Unassembled WGS sequence"/>
</dbReference>
<dbReference type="EMBL" id="JBHMBC010000017">
    <property type="protein sequence ID" value="MFB9820193.1"/>
    <property type="molecule type" value="Genomic_DNA"/>
</dbReference>
<evidence type="ECO:0000259" key="1">
    <source>
        <dbReference type="PROSITE" id="PS51502"/>
    </source>
</evidence>
<dbReference type="SMART" id="SM00886">
    <property type="entry name" value="Dabb"/>
    <property type="match status" value="1"/>
</dbReference>
<organism evidence="2 3">
    <name type="scientific">Arthrobacter ramosus</name>
    <dbReference type="NCBI Taxonomy" id="1672"/>
    <lineage>
        <taxon>Bacteria</taxon>
        <taxon>Bacillati</taxon>
        <taxon>Actinomycetota</taxon>
        <taxon>Actinomycetes</taxon>
        <taxon>Micrococcales</taxon>
        <taxon>Micrococcaceae</taxon>
        <taxon>Arthrobacter</taxon>
    </lineage>
</organism>
<reference evidence="2 3" key="1">
    <citation type="submission" date="2024-09" db="EMBL/GenBank/DDBJ databases">
        <authorList>
            <person name="Sun Q."/>
            <person name="Mori K."/>
        </authorList>
    </citation>
    <scope>NUCLEOTIDE SEQUENCE [LARGE SCALE GENOMIC DNA]</scope>
    <source>
        <strain evidence="2 3">JCM 1334</strain>
    </source>
</reference>
<dbReference type="SUPFAM" id="SSF54909">
    <property type="entry name" value="Dimeric alpha+beta barrel"/>
    <property type="match status" value="1"/>
</dbReference>
<dbReference type="InterPro" id="IPR013097">
    <property type="entry name" value="Dabb"/>
</dbReference>
<protein>
    <submittedName>
        <fullName evidence="2">Dabb family protein</fullName>
    </submittedName>
</protein>
<sequence length="102" mass="11649">MILHTVTFSLFHEPGSSGEREFLDAAVATLTAIPVVQDFRVSRQVSKKSPLNFQFEMKFDGAEAFNSYNDHPAHVGFVETRWAKEVSDFQEFDFEPYGQEGR</sequence>
<evidence type="ECO:0000313" key="3">
    <source>
        <dbReference type="Proteomes" id="UP001589702"/>
    </source>
</evidence>
<gene>
    <name evidence="2" type="ORF">ACFFP1_11875</name>
</gene>
<keyword evidence="3" id="KW-1185">Reference proteome</keyword>
<comment type="caution">
    <text evidence="2">The sequence shown here is derived from an EMBL/GenBank/DDBJ whole genome shotgun (WGS) entry which is preliminary data.</text>
</comment>
<proteinExistence type="predicted"/>
<feature type="domain" description="Stress-response A/B barrel" evidence="1">
    <location>
        <begin position="2"/>
        <end position="94"/>
    </location>
</feature>
<dbReference type="PROSITE" id="PS51502">
    <property type="entry name" value="S_R_A_B_BARREL"/>
    <property type="match status" value="1"/>
</dbReference>
<accession>A0ABV5XZN0</accession>
<dbReference type="InterPro" id="IPR011008">
    <property type="entry name" value="Dimeric_a/b-barrel"/>
</dbReference>
<dbReference type="RefSeq" id="WP_234752593.1">
    <property type="nucleotide sequence ID" value="NZ_BAAAWN010000001.1"/>
</dbReference>
<name>A0ABV5XZN0_ARTRM</name>
<dbReference type="Pfam" id="PF07876">
    <property type="entry name" value="Dabb"/>
    <property type="match status" value="1"/>
</dbReference>
<dbReference type="Gene3D" id="3.30.70.100">
    <property type="match status" value="1"/>
</dbReference>
<evidence type="ECO:0000313" key="2">
    <source>
        <dbReference type="EMBL" id="MFB9820193.1"/>
    </source>
</evidence>